<name>A0ABT2MVS3_9CYAN</name>
<protein>
    <submittedName>
        <fullName evidence="1">Uncharacterized protein</fullName>
    </submittedName>
</protein>
<evidence type="ECO:0000313" key="1">
    <source>
        <dbReference type="EMBL" id="MCT7968808.1"/>
    </source>
</evidence>
<comment type="caution">
    <text evidence="1">The sequence shown here is derived from an EMBL/GenBank/DDBJ whole genome shotgun (WGS) entry which is preliminary data.</text>
</comment>
<dbReference type="EMBL" id="JAMXFF010000037">
    <property type="protein sequence ID" value="MCT7968808.1"/>
    <property type="molecule type" value="Genomic_DNA"/>
</dbReference>
<dbReference type="RefSeq" id="WP_368008295.1">
    <property type="nucleotide sequence ID" value="NZ_JAMXFF010000037.1"/>
</dbReference>
<dbReference type="Proteomes" id="UP001525890">
    <property type="component" value="Unassembled WGS sequence"/>
</dbReference>
<organism evidence="1 2">
    <name type="scientific">Laspinema palackyanum D2a</name>
    <dbReference type="NCBI Taxonomy" id="2953684"/>
    <lineage>
        <taxon>Bacteria</taxon>
        <taxon>Bacillati</taxon>
        <taxon>Cyanobacteriota</taxon>
        <taxon>Cyanophyceae</taxon>
        <taxon>Oscillatoriophycideae</taxon>
        <taxon>Oscillatoriales</taxon>
        <taxon>Laspinemataceae</taxon>
        <taxon>Laspinema</taxon>
        <taxon>Laspinema palackyanum</taxon>
    </lineage>
</organism>
<sequence>MGFFSGDRHLTRVSFFTLNCTSGPLPLPRSGLGWGSHCTSGPLPLARGGLGWGSYWAIATSRIQRRRFPTG</sequence>
<proteinExistence type="predicted"/>
<keyword evidence="2" id="KW-1185">Reference proteome</keyword>
<gene>
    <name evidence="1" type="ORF">NG799_21085</name>
</gene>
<reference evidence="1 2" key="1">
    <citation type="journal article" date="2022" name="Front. Microbiol.">
        <title>High genomic differentiation and limited gene flow indicate recent cryptic speciation within the genus Laspinema (cyanobacteria).</title>
        <authorList>
            <person name="Stanojkovic A."/>
            <person name="Skoupy S."/>
            <person name="Skaloud P."/>
            <person name="Dvorak P."/>
        </authorList>
    </citation>
    <scope>NUCLEOTIDE SEQUENCE [LARGE SCALE GENOMIC DNA]</scope>
    <source>
        <strain evidence="1 2">D2a</strain>
    </source>
</reference>
<evidence type="ECO:0000313" key="2">
    <source>
        <dbReference type="Proteomes" id="UP001525890"/>
    </source>
</evidence>
<accession>A0ABT2MVS3</accession>